<dbReference type="Proteomes" id="UP000799754">
    <property type="component" value="Unassembled WGS sequence"/>
</dbReference>
<name>A0ACB6RKS7_9PLEO</name>
<accession>A0ACB6RKS7</accession>
<evidence type="ECO:0000313" key="2">
    <source>
        <dbReference type="Proteomes" id="UP000799754"/>
    </source>
</evidence>
<sequence>MPSSRQILSVLAAAASVEAAMGPAFSTGPVGSGSWIRESISTLVLPKAPSSSSGDASLWVGMGTSNGDLIQSIADNWNSNTWSIFAYTLLSTGANSQMPVQTDGTNAVEGEKITMHYKFDDATGNYTQYVSINDKQVATLSTSDGHAQGWGSAVECAENNCGTMPAHKWIDTVITLDTADPNYDQTMGKGDGVTGEMSTDDGGITWKVTDIDIPEFTFGQ</sequence>
<dbReference type="EMBL" id="MU006749">
    <property type="protein sequence ID" value="KAF2621927.1"/>
    <property type="molecule type" value="Genomic_DNA"/>
</dbReference>
<reference evidence="1" key="1">
    <citation type="journal article" date="2020" name="Stud. Mycol.">
        <title>101 Dothideomycetes genomes: a test case for predicting lifestyles and emergence of pathogens.</title>
        <authorList>
            <person name="Haridas S."/>
            <person name="Albert R."/>
            <person name="Binder M."/>
            <person name="Bloem J."/>
            <person name="Labutti K."/>
            <person name="Salamov A."/>
            <person name="Andreopoulos B."/>
            <person name="Baker S."/>
            <person name="Barry K."/>
            <person name="Bills G."/>
            <person name="Bluhm B."/>
            <person name="Cannon C."/>
            <person name="Castanera R."/>
            <person name="Culley D."/>
            <person name="Daum C."/>
            <person name="Ezra D."/>
            <person name="Gonzalez J."/>
            <person name="Henrissat B."/>
            <person name="Kuo A."/>
            <person name="Liang C."/>
            <person name="Lipzen A."/>
            <person name="Lutzoni F."/>
            <person name="Magnuson J."/>
            <person name="Mondo S."/>
            <person name="Nolan M."/>
            <person name="Ohm R."/>
            <person name="Pangilinan J."/>
            <person name="Park H.-J."/>
            <person name="Ramirez L."/>
            <person name="Alfaro M."/>
            <person name="Sun H."/>
            <person name="Tritt A."/>
            <person name="Yoshinaga Y."/>
            <person name="Zwiers L.-H."/>
            <person name="Turgeon B."/>
            <person name="Goodwin S."/>
            <person name="Spatafora J."/>
            <person name="Crous P."/>
            <person name="Grigoriev I."/>
        </authorList>
    </citation>
    <scope>NUCLEOTIDE SEQUENCE</scope>
    <source>
        <strain evidence="1">CBS 525.71</strain>
    </source>
</reference>
<evidence type="ECO:0000313" key="1">
    <source>
        <dbReference type="EMBL" id="KAF2621927.1"/>
    </source>
</evidence>
<protein>
    <submittedName>
        <fullName evidence="1">Uncharacterized protein</fullName>
    </submittedName>
</protein>
<keyword evidence="2" id="KW-1185">Reference proteome</keyword>
<gene>
    <name evidence="1" type="ORF">BU25DRAFT_481193</name>
</gene>
<proteinExistence type="predicted"/>
<organism evidence="1 2">
    <name type="scientific">Macroventuria anomochaeta</name>
    <dbReference type="NCBI Taxonomy" id="301207"/>
    <lineage>
        <taxon>Eukaryota</taxon>
        <taxon>Fungi</taxon>
        <taxon>Dikarya</taxon>
        <taxon>Ascomycota</taxon>
        <taxon>Pezizomycotina</taxon>
        <taxon>Dothideomycetes</taxon>
        <taxon>Pleosporomycetidae</taxon>
        <taxon>Pleosporales</taxon>
        <taxon>Pleosporineae</taxon>
        <taxon>Didymellaceae</taxon>
        <taxon>Macroventuria</taxon>
    </lineage>
</organism>
<comment type="caution">
    <text evidence="1">The sequence shown here is derived from an EMBL/GenBank/DDBJ whole genome shotgun (WGS) entry which is preliminary data.</text>
</comment>